<feature type="active site" description="Proton acceptor" evidence="8">
    <location>
        <position position="185"/>
    </location>
</feature>
<dbReference type="FunFam" id="3.40.50.720:FF:000013">
    <property type="entry name" value="Malate dehydrogenase"/>
    <property type="match status" value="1"/>
</dbReference>
<reference evidence="15 16" key="1">
    <citation type="journal article" date="2011" name="Proc. Natl. Acad. Sci. U.S.A.">
        <title>Evolutionary erosion of yeast sex chromosomes by mating-type switching accidents.</title>
        <authorList>
            <person name="Gordon J.L."/>
            <person name="Armisen D."/>
            <person name="Proux-Wera E."/>
            <person name="Oheigeartaigh S.S."/>
            <person name="Byrne K.P."/>
            <person name="Wolfe K.H."/>
        </authorList>
    </citation>
    <scope>NUCLEOTIDE SEQUENCE [LARGE SCALE GENOMIC DNA]</scope>
    <source>
        <strain evidence="16">ATCC 34711 / CBS 6284 / DSM 70876 / NBRC 10599 / NRRL Y-10934 / UCD 77-7</strain>
    </source>
</reference>
<dbReference type="Pfam" id="PF00056">
    <property type="entry name" value="Ldh_1_N"/>
    <property type="match status" value="1"/>
</dbReference>
<dbReference type="KEGG" id="tbl:TBLA_0B09220"/>
<protein>
    <recommendedName>
        <fullName evidence="3 12">Malate dehydrogenase</fullName>
        <ecNumber evidence="3 12">1.1.1.37</ecNumber>
    </recommendedName>
</protein>
<feature type="binding site" evidence="10">
    <location>
        <begin position="115"/>
        <end position="117"/>
    </location>
    <ligand>
        <name>NAD(+)</name>
        <dbReference type="ChEBI" id="CHEBI:57540"/>
    </ligand>
</feature>
<feature type="binding site" evidence="9">
    <location>
        <position position="117"/>
    </location>
    <ligand>
        <name>substrate</name>
    </ligand>
</feature>
<accession>I2H037</accession>
<dbReference type="GO" id="GO:0006099">
    <property type="term" value="P:tricarboxylic acid cycle"/>
    <property type="evidence" value="ECO:0007669"/>
    <property type="project" value="UniProtKB-KW"/>
</dbReference>
<evidence type="ECO:0000256" key="12">
    <source>
        <dbReference type="RuleBase" id="RU003405"/>
    </source>
</evidence>
<evidence type="ECO:0000313" key="15">
    <source>
        <dbReference type="EMBL" id="CCH59739.1"/>
    </source>
</evidence>
<dbReference type="GO" id="GO:0005739">
    <property type="term" value="C:mitochondrion"/>
    <property type="evidence" value="ECO:0007669"/>
    <property type="project" value="TreeGrafter"/>
</dbReference>
<sequence length="353" mass="38819">MKVSVLGACGGIGQPLSLLLKNNEYIDELALYDIRLSQGVATDLSHINTNCRVQGYGKDQLSKALEGCDVVVIVAGIPRKPGMKRDDLFSINAGIVKGLVLEVGRYCPESRVLIVSNPINSTVPIAVETLKSIGKYQPGKVMGVTMLDLLRAETFLMEYARSKADGWQIEDVKELKNQLCVIGGHSDKTMVPVLLNKYYQRRVFNNDLEEYKGYIKRIKFGGEEVVKAKEGSGSATLSMALAGYNFIEIILENIKIARRSSQSNVSSCFVYLNGITNGAEAQELIRKYTGLKVEYFALPVELMNGTVKGINLHVLKEILETGSSYTLGLLKESVVQVNKDVIKGKQFGLQSKL</sequence>
<dbReference type="NCBIfam" id="TIGR01772">
    <property type="entry name" value="MDH_euk_gproteo"/>
    <property type="match status" value="1"/>
</dbReference>
<evidence type="ECO:0000256" key="6">
    <source>
        <dbReference type="ARBA" id="ARBA00023027"/>
    </source>
</evidence>
<name>I2H037_HENB6</name>
<evidence type="ECO:0000256" key="3">
    <source>
        <dbReference type="ARBA" id="ARBA00012995"/>
    </source>
</evidence>
<dbReference type="HOGENOM" id="CLU_047181_1_1_1"/>
<dbReference type="PANTHER" id="PTHR11540:SF72">
    <property type="entry name" value="MALATE DEHYDROGENASE, PEROXISOMAL"/>
    <property type="match status" value="1"/>
</dbReference>
<feature type="binding site" evidence="9">
    <location>
        <position position="151"/>
    </location>
    <ligand>
        <name>substrate</name>
    </ligand>
</feature>
<dbReference type="SUPFAM" id="SSF56327">
    <property type="entry name" value="LDH C-terminal domain-like"/>
    <property type="match status" value="1"/>
</dbReference>
<dbReference type="OrthoDB" id="4069699at2759"/>
<proteinExistence type="inferred from homology"/>
<dbReference type="InterPro" id="IPR015955">
    <property type="entry name" value="Lactate_DH/Glyco_Ohase_4_C"/>
</dbReference>
<feature type="domain" description="Lactate/malate dehydrogenase C-terminal" evidence="14">
    <location>
        <begin position="145"/>
        <end position="331"/>
    </location>
</feature>
<keyword evidence="6 10" id="KW-0520">NAD</keyword>
<evidence type="ECO:0000256" key="2">
    <source>
        <dbReference type="ARBA" id="ARBA00011738"/>
    </source>
</evidence>
<evidence type="ECO:0000256" key="5">
    <source>
        <dbReference type="ARBA" id="ARBA00023002"/>
    </source>
</evidence>
<evidence type="ECO:0000256" key="4">
    <source>
        <dbReference type="ARBA" id="ARBA00022532"/>
    </source>
</evidence>
<keyword evidence="16" id="KW-1185">Reference proteome</keyword>
<dbReference type="Pfam" id="PF02866">
    <property type="entry name" value="Ldh_1_C"/>
    <property type="match status" value="1"/>
</dbReference>
<dbReference type="GO" id="GO:0006108">
    <property type="term" value="P:malate metabolic process"/>
    <property type="evidence" value="ECO:0007669"/>
    <property type="project" value="InterPro"/>
</dbReference>
<dbReference type="AlphaFoldDB" id="I2H037"/>
<dbReference type="eggNOG" id="KOG1494">
    <property type="taxonomic scope" value="Eukaryota"/>
</dbReference>
<dbReference type="FunFam" id="3.90.110.10:FF:000009">
    <property type="entry name" value="Malate dehydrogenase"/>
    <property type="match status" value="1"/>
</dbReference>
<dbReference type="GeneID" id="14494384"/>
<comment type="similarity">
    <text evidence="1">Belongs to the LDH/MDH superfamily. MDH type 1 family.</text>
</comment>
<feature type="binding site" evidence="9">
    <location>
        <position position="79"/>
    </location>
    <ligand>
        <name>substrate</name>
    </ligand>
</feature>
<evidence type="ECO:0000256" key="7">
    <source>
        <dbReference type="ARBA" id="ARBA00048313"/>
    </source>
</evidence>
<dbReference type="FunCoup" id="I2H037">
    <property type="interactions" value="241"/>
</dbReference>
<dbReference type="Gene3D" id="3.90.110.10">
    <property type="entry name" value="Lactate dehydrogenase/glycoside hydrolase, family 4, C-terminal"/>
    <property type="match status" value="1"/>
</dbReference>
<feature type="binding site" evidence="10">
    <location>
        <position position="239"/>
    </location>
    <ligand>
        <name>NAD(+)</name>
        <dbReference type="ChEBI" id="CHEBI:57540"/>
    </ligand>
</feature>
<dbReference type="Gene3D" id="3.40.50.720">
    <property type="entry name" value="NAD(P)-binding Rossmann-like Domain"/>
    <property type="match status" value="1"/>
</dbReference>
<dbReference type="GO" id="GO:0003729">
    <property type="term" value="F:mRNA binding"/>
    <property type="evidence" value="ECO:0007669"/>
    <property type="project" value="EnsemblFungi"/>
</dbReference>
<dbReference type="SUPFAM" id="SSF51735">
    <property type="entry name" value="NAD(P)-binding Rossmann-fold domains"/>
    <property type="match status" value="1"/>
</dbReference>
<dbReference type="PANTHER" id="PTHR11540">
    <property type="entry name" value="MALATE AND LACTATE DEHYDROGENASE"/>
    <property type="match status" value="1"/>
</dbReference>
<dbReference type="EC" id="1.1.1.37" evidence="3 12"/>
<dbReference type="InParanoid" id="I2H037"/>
<dbReference type="OMA" id="FQAGKVM"/>
<evidence type="ECO:0000313" key="16">
    <source>
        <dbReference type="Proteomes" id="UP000002866"/>
    </source>
</evidence>
<feature type="domain" description="Lactate/malate dehydrogenase N-terminal" evidence="13">
    <location>
        <begin position="1"/>
        <end position="143"/>
    </location>
</feature>
<dbReference type="GO" id="GO:0006735">
    <property type="term" value="P:NADH regeneration"/>
    <property type="evidence" value="ECO:0007669"/>
    <property type="project" value="EnsemblFungi"/>
</dbReference>
<dbReference type="GO" id="GO:0006635">
    <property type="term" value="P:fatty acid beta-oxidation"/>
    <property type="evidence" value="ECO:0007669"/>
    <property type="project" value="EnsemblFungi"/>
</dbReference>
<evidence type="ECO:0000256" key="8">
    <source>
        <dbReference type="PIRSR" id="PIRSR000102-1"/>
    </source>
</evidence>
<evidence type="ECO:0000259" key="13">
    <source>
        <dbReference type="Pfam" id="PF00056"/>
    </source>
</evidence>
<comment type="catalytic activity">
    <reaction evidence="7 12">
        <text>(S)-malate + NAD(+) = oxaloacetate + NADH + H(+)</text>
        <dbReference type="Rhea" id="RHEA:21432"/>
        <dbReference type="ChEBI" id="CHEBI:15378"/>
        <dbReference type="ChEBI" id="CHEBI:15589"/>
        <dbReference type="ChEBI" id="CHEBI:16452"/>
        <dbReference type="ChEBI" id="CHEBI:57540"/>
        <dbReference type="ChEBI" id="CHEBI:57945"/>
        <dbReference type="EC" id="1.1.1.37"/>
    </reaction>
</comment>
<evidence type="ECO:0000256" key="1">
    <source>
        <dbReference type="ARBA" id="ARBA00008824"/>
    </source>
</evidence>
<dbReference type="PROSITE" id="PS00068">
    <property type="entry name" value="MDH"/>
    <property type="match status" value="1"/>
</dbReference>
<feature type="binding site" evidence="10">
    <location>
        <begin position="7"/>
        <end position="13"/>
    </location>
    <ligand>
        <name>NAD(+)</name>
        <dbReference type="ChEBI" id="CHEBI:57540"/>
    </ligand>
</feature>
<keyword evidence="4 12" id="KW-0816">Tricarboxylic acid cycle</keyword>
<keyword evidence="5 11" id="KW-0560">Oxidoreductase</keyword>
<dbReference type="RefSeq" id="XP_004179258.1">
    <property type="nucleotide sequence ID" value="XM_004179210.1"/>
</dbReference>
<comment type="subunit">
    <text evidence="2">Homodimer.</text>
</comment>
<dbReference type="Proteomes" id="UP000002866">
    <property type="component" value="Chromosome 2"/>
</dbReference>
<dbReference type="InterPro" id="IPR001252">
    <property type="entry name" value="Malate_DH_AS"/>
</dbReference>
<dbReference type="InterPro" id="IPR001236">
    <property type="entry name" value="Lactate/malate_DH_N"/>
</dbReference>
<dbReference type="EMBL" id="HE806317">
    <property type="protein sequence ID" value="CCH59739.1"/>
    <property type="molecule type" value="Genomic_DNA"/>
</dbReference>
<dbReference type="InterPro" id="IPR022383">
    <property type="entry name" value="Lactate/malate_DH_C"/>
</dbReference>
<dbReference type="GO" id="GO:0030060">
    <property type="term" value="F:L-malate dehydrogenase (NAD+) activity"/>
    <property type="evidence" value="ECO:0007669"/>
    <property type="project" value="UniProtKB-EC"/>
</dbReference>
<evidence type="ECO:0000256" key="11">
    <source>
        <dbReference type="RuleBase" id="RU003369"/>
    </source>
</evidence>
<evidence type="ECO:0000256" key="10">
    <source>
        <dbReference type="PIRSR" id="PIRSR000102-3"/>
    </source>
</evidence>
<organism evidence="15 16">
    <name type="scientific">Henningerozyma blattae (strain ATCC 34711 / CBS 6284 / DSM 70876 / NBRC 10599 / NRRL Y-10934 / UCD 77-7)</name>
    <name type="common">Yeast</name>
    <name type="synonym">Tetrapisispora blattae</name>
    <dbReference type="NCBI Taxonomy" id="1071380"/>
    <lineage>
        <taxon>Eukaryota</taxon>
        <taxon>Fungi</taxon>
        <taxon>Dikarya</taxon>
        <taxon>Ascomycota</taxon>
        <taxon>Saccharomycotina</taxon>
        <taxon>Saccharomycetes</taxon>
        <taxon>Saccharomycetales</taxon>
        <taxon>Saccharomycetaceae</taxon>
        <taxon>Henningerozyma</taxon>
    </lineage>
</organism>
<dbReference type="GO" id="GO:0005782">
    <property type="term" value="C:peroxisomal matrix"/>
    <property type="evidence" value="ECO:0007669"/>
    <property type="project" value="EnsemblFungi"/>
</dbReference>
<dbReference type="InterPro" id="IPR001557">
    <property type="entry name" value="L-lactate/malate_DH"/>
</dbReference>
<feature type="binding site" evidence="10">
    <location>
        <position position="92"/>
    </location>
    <ligand>
        <name>NAD(+)</name>
        <dbReference type="ChEBI" id="CHEBI:57540"/>
    </ligand>
</feature>
<dbReference type="PIRSF" id="PIRSF000102">
    <property type="entry name" value="Lac_mal_DH"/>
    <property type="match status" value="1"/>
</dbReference>
<evidence type="ECO:0000256" key="9">
    <source>
        <dbReference type="PIRSR" id="PIRSR000102-2"/>
    </source>
</evidence>
<gene>
    <name evidence="15" type="primary">TBLA0B09220</name>
    <name evidence="15" type="ORF">TBLA_0B09220</name>
</gene>
<feature type="binding site" evidence="10">
    <location>
        <position position="33"/>
    </location>
    <ligand>
        <name>NAD(+)</name>
        <dbReference type="ChEBI" id="CHEBI:57540"/>
    </ligand>
</feature>
<evidence type="ECO:0000259" key="14">
    <source>
        <dbReference type="Pfam" id="PF02866"/>
    </source>
</evidence>
<feature type="binding site" evidence="9">
    <location>
        <position position="85"/>
    </location>
    <ligand>
        <name>substrate</name>
    </ligand>
</feature>
<dbReference type="InterPro" id="IPR010097">
    <property type="entry name" value="Malate_DH_type1"/>
</dbReference>
<dbReference type="InterPro" id="IPR036291">
    <property type="entry name" value="NAD(P)-bd_dom_sf"/>
</dbReference>
<dbReference type="STRING" id="1071380.I2H037"/>